<keyword evidence="1" id="KW-0472">Membrane</keyword>
<dbReference type="EMBL" id="CZBL01000016">
    <property type="protein sequence ID" value="CUQ45428.1"/>
    <property type="molecule type" value="Genomic_DNA"/>
</dbReference>
<gene>
    <name evidence="2" type="ORF">ERS852494_00822</name>
    <name evidence="3" type="ORF">ERS852558_03435</name>
</gene>
<evidence type="ECO:0000313" key="5">
    <source>
        <dbReference type="Proteomes" id="UP000095725"/>
    </source>
</evidence>
<name>A0A174WLI6_9BACE</name>
<organism evidence="3 5">
    <name type="scientific">Bacteroides caccae</name>
    <dbReference type="NCBI Taxonomy" id="47678"/>
    <lineage>
        <taxon>Bacteria</taxon>
        <taxon>Pseudomonadati</taxon>
        <taxon>Bacteroidota</taxon>
        <taxon>Bacteroidia</taxon>
        <taxon>Bacteroidales</taxon>
        <taxon>Bacteroidaceae</taxon>
        <taxon>Bacteroides</taxon>
    </lineage>
</organism>
<evidence type="ECO:0000313" key="3">
    <source>
        <dbReference type="EMBL" id="CUQ45428.1"/>
    </source>
</evidence>
<keyword evidence="1" id="KW-1133">Transmembrane helix</keyword>
<reference evidence="4 5" key="1">
    <citation type="submission" date="2015-09" db="EMBL/GenBank/DDBJ databases">
        <authorList>
            <consortium name="Pathogen Informatics"/>
        </authorList>
    </citation>
    <scope>NUCLEOTIDE SEQUENCE [LARGE SCALE GENOMIC DNA]</scope>
    <source>
        <strain evidence="2 4">2789STDY5834880</strain>
        <strain evidence="3 5">2789STDY5834946</strain>
    </source>
</reference>
<sequence length="45" mass="5019">MLDTNVVSTPNVLKLNGYPIILLLQSEMVVGVFLSTTFNIHAQWT</sequence>
<dbReference type="STRING" id="47678.ERS852494_00822"/>
<dbReference type="Proteomes" id="UP000095725">
    <property type="component" value="Unassembled WGS sequence"/>
</dbReference>
<evidence type="ECO:0000313" key="2">
    <source>
        <dbReference type="EMBL" id="CUO82327.1"/>
    </source>
</evidence>
<accession>A0A174WLI6</accession>
<feature type="transmembrane region" description="Helical" evidence="1">
    <location>
        <begin position="20"/>
        <end position="40"/>
    </location>
</feature>
<evidence type="ECO:0000313" key="4">
    <source>
        <dbReference type="Proteomes" id="UP000095657"/>
    </source>
</evidence>
<evidence type="ECO:0000256" key="1">
    <source>
        <dbReference type="SAM" id="Phobius"/>
    </source>
</evidence>
<proteinExistence type="predicted"/>
<protein>
    <submittedName>
        <fullName evidence="3">Uncharacterized protein</fullName>
    </submittedName>
</protein>
<dbReference type="Proteomes" id="UP000095657">
    <property type="component" value="Unassembled WGS sequence"/>
</dbReference>
<dbReference type="RefSeq" id="WP_022042768.1">
    <property type="nucleotide sequence ID" value="NZ_CAXSUM010000001.1"/>
</dbReference>
<dbReference type="EMBL" id="CZAI01000002">
    <property type="protein sequence ID" value="CUO82327.1"/>
    <property type="molecule type" value="Genomic_DNA"/>
</dbReference>
<dbReference type="AlphaFoldDB" id="A0A174WLI6"/>
<keyword evidence="1" id="KW-0812">Transmembrane</keyword>